<gene>
    <name evidence="1" type="ORF">MSIBF_A1550011</name>
</gene>
<name>A0A098E7Z9_9ZZZZ</name>
<reference evidence="1" key="1">
    <citation type="submission" date="2014-09" db="EMBL/GenBank/DDBJ databases">
        <authorList>
            <person name="Probst J Alexander"/>
        </authorList>
    </citation>
    <scope>NUCLEOTIDE SEQUENCE</scope>
</reference>
<protein>
    <recommendedName>
        <fullName evidence="2">PIN domain-containing protein</fullName>
    </recommendedName>
</protein>
<evidence type="ECO:0000313" key="1">
    <source>
        <dbReference type="EMBL" id="CEG11641.1"/>
    </source>
</evidence>
<evidence type="ECO:0008006" key="2">
    <source>
        <dbReference type="Google" id="ProtNLM"/>
    </source>
</evidence>
<sequence>MILVLDTNIIVSATIANGNEFKLLKKAENKDFILAISPLY</sequence>
<accession>A0A098E7Z9</accession>
<organism evidence="1">
    <name type="scientific">groundwater metagenome</name>
    <dbReference type="NCBI Taxonomy" id="717931"/>
    <lineage>
        <taxon>unclassified sequences</taxon>
        <taxon>metagenomes</taxon>
        <taxon>ecological metagenomes</taxon>
    </lineage>
</organism>
<proteinExistence type="predicted"/>
<dbReference type="AlphaFoldDB" id="A0A098E7Z9"/>
<dbReference type="EMBL" id="CCXY01000063">
    <property type="protein sequence ID" value="CEG11641.1"/>
    <property type="molecule type" value="Genomic_DNA"/>
</dbReference>